<dbReference type="Pfam" id="PF02743">
    <property type="entry name" value="dCache_1"/>
    <property type="match status" value="1"/>
</dbReference>
<proteinExistence type="predicted"/>
<dbReference type="InterPro" id="IPR050640">
    <property type="entry name" value="Bact_2-comp_sensor_kinase"/>
</dbReference>
<evidence type="ECO:0000256" key="14">
    <source>
        <dbReference type="SAM" id="Phobius"/>
    </source>
</evidence>
<dbReference type="PANTHER" id="PTHR34220:SF7">
    <property type="entry name" value="SENSOR HISTIDINE KINASE YPDA"/>
    <property type="match status" value="1"/>
</dbReference>
<dbReference type="GO" id="GO:0000155">
    <property type="term" value="F:phosphorelay sensor kinase activity"/>
    <property type="evidence" value="ECO:0007669"/>
    <property type="project" value="InterPro"/>
</dbReference>
<feature type="domain" description="Histidine kinase" evidence="15">
    <location>
        <begin position="471"/>
        <end position="583"/>
    </location>
</feature>
<dbReference type="EC" id="2.7.13.3" evidence="3"/>
<comment type="caution">
    <text evidence="17">The sequence shown here is derived from an EMBL/GenBank/DDBJ whole genome shotgun (WGS) entry which is preliminary data.</text>
</comment>
<evidence type="ECO:0000256" key="5">
    <source>
        <dbReference type="ARBA" id="ARBA00022553"/>
    </source>
</evidence>
<dbReference type="Gene3D" id="3.30.565.10">
    <property type="entry name" value="Histidine kinase-like ATPase, C-terminal domain"/>
    <property type="match status" value="1"/>
</dbReference>
<protein>
    <recommendedName>
        <fullName evidence="3">histidine kinase</fullName>
        <ecNumber evidence="3">2.7.13.3</ecNumber>
    </recommendedName>
</protein>
<evidence type="ECO:0000313" key="18">
    <source>
        <dbReference type="Proteomes" id="UP000547209"/>
    </source>
</evidence>
<evidence type="ECO:0000256" key="4">
    <source>
        <dbReference type="ARBA" id="ARBA00022475"/>
    </source>
</evidence>
<gene>
    <name evidence="17" type="ORF">H7C19_20640</name>
</gene>
<keyword evidence="10" id="KW-0067">ATP-binding</keyword>
<dbReference type="SUPFAM" id="SSF55874">
    <property type="entry name" value="ATPase domain of HSP90 chaperone/DNA topoisomerase II/histidine kinase"/>
    <property type="match status" value="1"/>
</dbReference>
<dbReference type="InterPro" id="IPR033479">
    <property type="entry name" value="dCache_1"/>
</dbReference>
<dbReference type="PROSITE" id="PS50109">
    <property type="entry name" value="HIS_KIN"/>
    <property type="match status" value="1"/>
</dbReference>
<comment type="catalytic activity">
    <reaction evidence="1">
        <text>ATP + protein L-histidine = ADP + protein N-phospho-L-histidine.</text>
        <dbReference type="EC" id="2.7.13.3"/>
    </reaction>
</comment>
<evidence type="ECO:0000256" key="9">
    <source>
        <dbReference type="ARBA" id="ARBA00022777"/>
    </source>
</evidence>
<evidence type="ECO:0000256" key="10">
    <source>
        <dbReference type="ARBA" id="ARBA00022840"/>
    </source>
</evidence>
<keyword evidence="11 14" id="KW-1133">Transmembrane helix</keyword>
<dbReference type="SMART" id="SM00387">
    <property type="entry name" value="HATPase_c"/>
    <property type="match status" value="1"/>
</dbReference>
<dbReference type="Pfam" id="PF06580">
    <property type="entry name" value="His_kinase"/>
    <property type="match status" value="1"/>
</dbReference>
<accession>A0A7X0RSV6</accession>
<evidence type="ECO:0000256" key="7">
    <source>
        <dbReference type="ARBA" id="ARBA00022692"/>
    </source>
</evidence>
<dbReference type="InterPro" id="IPR036890">
    <property type="entry name" value="HATPase_C_sf"/>
</dbReference>
<dbReference type="GO" id="GO:0005524">
    <property type="term" value="F:ATP binding"/>
    <property type="evidence" value="ECO:0007669"/>
    <property type="project" value="UniProtKB-KW"/>
</dbReference>
<dbReference type="InterPro" id="IPR003660">
    <property type="entry name" value="HAMP_dom"/>
</dbReference>
<dbReference type="InterPro" id="IPR010559">
    <property type="entry name" value="Sig_transdc_His_kin_internal"/>
</dbReference>
<reference evidence="17 18" key="1">
    <citation type="submission" date="2020-08" db="EMBL/GenBank/DDBJ databases">
        <title>Cohnella phylogeny.</title>
        <authorList>
            <person name="Dunlap C."/>
        </authorList>
    </citation>
    <scope>NUCLEOTIDE SEQUENCE [LARGE SCALE GENOMIC DNA]</scope>
    <source>
        <strain evidence="17 18">DSM 28246</strain>
    </source>
</reference>
<dbReference type="InterPro" id="IPR003594">
    <property type="entry name" value="HATPase_dom"/>
</dbReference>
<evidence type="ECO:0000313" key="17">
    <source>
        <dbReference type="EMBL" id="MBB6673094.1"/>
    </source>
</evidence>
<dbReference type="EMBL" id="JACJVP010000032">
    <property type="protein sequence ID" value="MBB6673094.1"/>
    <property type="molecule type" value="Genomic_DNA"/>
</dbReference>
<keyword evidence="4" id="KW-1003">Cell membrane</keyword>
<evidence type="ECO:0000259" key="16">
    <source>
        <dbReference type="PROSITE" id="PS50885"/>
    </source>
</evidence>
<sequence>MIEWFRRSLKRKISILLLVSILFPLLSLGFFSYVMASNLTEEKAKQSGMSVLRQLGTNLEFTMRDIENMSLFLIGNKDVQLYLRSPEEEAAMQQTRMIEFISNLTYSKNYISDMTIYPDSGAVPVSSTTIFATDLPDITRTQPEYFEAHPSWWTPLYRSSTAAGQKRVISLVRPIRNLNSFRPLGKLVISLDESVVARMLQRSGIEGGGYLLLADAEGHVLSGSMERLPATLDEVLPGLPPIEEAEGAVDYNQGPRRLTVLFRSLPMADWTLIEAIPAAEYKAQNRYVLALTAGAVGVALLAIAALVIFFVQRMTRPLRMLTDFLKNTDPEKPMQIYPVESMDEVGQLVRSYNKLGGRIERLTEQVKLTEAARTEADMLALQAQINPHFLYNTLSSIHWMALMKQEHDIAEMVGNLSDFLRFSLNQGAQFCTVEQEIAHVRHYANIQAIRYPDQFEILFAVDPELNGKTMLKLLLQPLIENALAHGVQKKAGKGTISVHASLQGALMTFAVEDTGIGIEPDKLQRIVARLNEPEAPDLTARDHYGLRNVHQRLLLHYGADAGLLIESTAGAGTRVSFTLPVTEGSPT</sequence>
<keyword evidence="5" id="KW-0597">Phosphoprotein</keyword>
<dbReference type="PROSITE" id="PS50885">
    <property type="entry name" value="HAMP"/>
    <property type="match status" value="1"/>
</dbReference>
<evidence type="ECO:0000256" key="12">
    <source>
        <dbReference type="ARBA" id="ARBA00023012"/>
    </source>
</evidence>
<keyword evidence="13 14" id="KW-0472">Membrane</keyword>
<dbReference type="InterPro" id="IPR005467">
    <property type="entry name" value="His_kinase_dom"/>
</dbReference>
<name>A0A7X0RSV6_9BACL</name>
<evidence type="ECO:0000256" key="2">
    <source>
        <dbReference type="ARBA" id="ARBA00004651"/>
    </source>
</evidence>
<keyword evidence="12" id="KW-0902">Two-component regulatory system</keyword>
<keyword evidence="6" id="KW-0808">Transferase</keyword>
<organism evidence="17 18">
    <name type="scientific">Cohnella nanjingensis</name>
    <dbReference type="NCBI Taxonomy" id="1387779"/>
    <lineage>
        <taxon>Bacteria</taxon>
        <taxon>Bacillati</taxon>
        <taxon>Bacillota</taxon>
        <taxon>Bacilli</taxon>
        <taxon>Bacillales</taxon>
        <taxon>Paenibacillaceae</taxon>
        <taxon>Cohnella</taxon>
    </lineage>
</organism>
<evidence type="ECO:0000256" key="8">
    <source>
        <dbReference type="ARBA" id="ARBA00022741"/>
    </source>
</evidence>
<keyword evidence="18" id="KW-1185">Reference proteome</keyword>
<evidence type="ECO:0000256" key="3">
    <source>
        <dbReference type="ARBA" id="ARBA00012438"/>
    </source>
</evidence>
<evidence type="ECO:0000256" key="13">
    <source>
        <dbReference type="ARBA" id="ARBA00023136"/>
    </source>
</evidence>
<dbReference type="Gene3D" id="6.10.340.10">
    <property type="match status" value="1"/>
</dbReference>
<evidence type="ECO:0000256" key="1">
    <source>
        <dbReference type="ARBA" id="ARBA00000085"/>
    </source>
</evidence>
<keyword evidence="7 14" id="KW-0812">Transmembrane</keyword>
<feature type="domain" description="HAMP" evidence="16">
    <location>
        <begin position="312"/>
        <end position="364"/>
    </location>
</feature>
<feature type="transmembrane region" description="Helical" evidence="14">
    <location>
        <begin position="287"/>
        <end position="311"/>
    </location>
</feature>
<comment type="subcellular location">
    <subcellularLocation>
        <location evidence="2">Cell membrane</location>
        <topology evidence="2">Multi-pass membrane protein</topology>
    </subcellularLocation>
</comment>
<dbReference type="PANTHER" id="PTHR34220">
    <property type="entry name" value="SENSOR HISTIDINE KINASE YPDA"/>
    <property type="match status" value="1"/>
</dbReference>
<dbReference type="Pfam" id="PF02518">
    <property type="entry name" value="HATPase_c"/>
    <property type="match status" value="1"/>
</dbReference>
<evidence type="ECO:0000259" key="15">
    <source>
        <dbReference type="PROSITE" id="PS50109"/>
    </source>
</evidence>
<dbReference type="GO" id="GO:0005886">
    <property type="term" value="C:plasma membrane"/>
    <property type="evidence" value="ECO:0007669"/>
    <property type="project" value="UniProtKB-SubCell"/>
</dbReference>
<dbReference type="Proteomes" id="UP000547209">
    <property type="component" value="Unassembled WGS sequence"/>
</dbReference>
<evidence type="ECO:0000256" key="11">
    <source>
        <dbReference type="ARBA" id="ARBA00022989"/>
    </source>
</evidence>
<dbReference type="AlphaFoldDB" id="A0A7X0RSV6"/>
<keyword evidence="9 17" id="KW-0418">Kinase</keyword>
<keyword evidence="8" id="KW-0547">Nucleotide-binding</keyword>
<evidence type="ECO:0000256" key="6">
    <source>
        <dbReference type="ARBA" id="ARBA00022679"/>
    </source>
</evidence>
<dbReference type="RefSeq" id="WP_185670931.1">
    <property type="nucleotide sequence ID" value="NZ_JACJVP010000032.1"/>
</dbReference>